<evidence type="ECO:0000256" key="1">
    <source>
        <dbReference type="ARBA" id="ARBA00006284"/>
    </source>
</evidence>
<proteinExistence type="inferred from homology"/>
<dbReference type="Proteomes" id="UP000298488">
    <property type="component" value="Unassembled WGS sequence"/>
</dbReference>
<dbReference type="InterPro" id="IPR036129">
    <property type="entry name" value="Glycerate_kinase_sf"/>
</dbReference>
<comment type="similarity">
    <text evidence="1 4">Belongs to the glycerate kinase type-1 family.</text>
</comment>
<dbReference type="AlphaFoldDB" id="A0A4R8V9S2"/>
<keyword evidence="2 4" id="KW-0808">Transferase</keyword>
<evidence type="ECO:0000313" key="5">
    <source>
        <dbReference type="EMBL" id="TFB79275.1"/>
    </source>
</evidence>
<name>A0A4R8V9S2_9MICO</name>
<dbReference type="InterPro" id="IPR018197">
    <property type="entry name" value="Glycerate_kinase_RE-like"/>
</dbReference>
<dbReference type="SUPFAM" id="SSF110738">
    <property type="entry name" value="Glycerate kinase I"/>
    <property type="match status" value="1"/>
</dbReference>
<reference evidence="5 6" key="1">
    <citation type="submission" date="2019-03" db="EMBL/GenBank/DDBJ databases">
        <title>Genomics of glacier-inhabiting Cryobacterium strains.</title>
        <authorList>
            <person name="Liu Q."/>
            <person name="Xin Y.-H."/>
        </authorList>
    </citation>
    <scope>NUCLEOTIDE SEQUENCE [LARGE SCALE GENOMIC DNA]</scope>
    <source>
        <strain evidence="5 6">CGMCC 1.10440</strain>
    </source>
</reference>
<evidence type="ECO:0000256" key="4">
    <source>
        <dbReference type="PIRNR" id="PIRNR006078"/>
    </source>
</evidence>
<dbReference type="InterPro" id="IPR018193">
    <property type="entry name" value="Glyc_kinase_flavodox-like_fold"/>
</dbReference>
<dbReference type="Gene3D" id="3.40.50.10350">
    <property type="entry name" value="Glycerate kinase, domain 1"/>
    <property type="match status" value="1"/>
</dbReference>
<keyword evidence="3 4" id="KW-0418">Kinase</keyword>
<dbReference type="OrthoDB" id="9774290at2"/>
<dbReference type="EMBL" id="SOFI01000003">
    <property type="protein sequence ID" value="TFB79275.1"/>
    <property type="molecule type" value="Genomic_DNA"/>
</dbReference>
<dbReference type="PIRSF" id="PIRSF006078">
    <property type="entry name" value="GlxK"/>
    <property type="match status" value="1"/>
</dbReference>
<dbReference type="PANTHER" id="PTHR21599:SF0">
    <property type="entry name" value="GLYCERATE KINASE"/>
    <property type="match status" value="1"/>
</dbReference>
<dbReference type="RefSeq" id="WP_104095151.1">
    <property type="nucleotide sequence ID" value="NZ_JACHBP010000001.1"/>
</dbReference>
<dbReference type="GO" id="GO:0008887">
    <property type="term" value="F:glycerate kinase activity"/>
    <property type="evidence" value="ECO:0007669"/>
    <property type="project" value="UniProtKB-UniRule"/>
</dbReference>
<dbReference type="GO" id="GO:0031388">
    <property type="term" value="P:organic acid phosphorylation"/>
    <property type="evidence" value="ECO:0007669"/>
    <property type="project" value="UniProtKB-UniRule"/>
</dbReference>
<organism evidence="5 6">
    <name type="scientific">Terrimesophilobacter mesophilus</name>
    <dbReference type="NCBI Taxonomy" id="433647"/>
    <lineage>
        <taxon>Bacteria</taxon>
        <taxon>Bacillati</taxon>
        <taxon>Actinomycetota</taxon>
        <taxon>Actinomycetes</taxon>
        <taxon>Micrococcales</taxon>
        <taxon>Microbacteriaceae</taxon>
        <taxon>Terrimesophilobacter</taxon>
    </lineage>
</organism>
<dbReference type="PANTHER" id="PTHR21599">
    <property type="entry name" value="GLYCERATE KINASE"/>
    <property type="match status" value="1"/>
</dbReference>
<dbReference type="Pfam" id="PF02595">
    <property type="entry name" value="Gly_kinase"/>
    <property type="match status" value="1"/>
</dbReference>
<evidence type="ECO:0000313" key="6">
    <source>
        <dbReference type="Proteomes" id="UP000298488"/>
    </source>
</evidence>
<dbReference type="InterPro" id="IPR004381">
    <property type="entry name" value="Glycerate_kinase"/>
</dbReference>
<sequence length="377" mass="37674">MVDSLTVIIAPDSFKGSVTAGAAASAISEGWMQARPDDTVILLPQADGGEGTLDAIEAATPTAVRHRVGPVTGPDGRPTPGEFLELPHREAVVELAQCSGLPLMREPDALHATTRGLGEVIRSANEAGMRSIVIALGGSASTDGGSGALAALGLGLLDSRDSALQDGGGALVSLERVTTDGLLPPPPDGVTLLADVTAPLLGKNGAARVFGPQKGADADGIRILEAGLSRLAAVLGGDPDAPGSGAAGGTAYGFTTLWGATVTSGARTVQRLTGLSEAIATADVVITGEGRFDASSATGKVVGELLALAAGHGVRTGVIAGQVAAPTTAWTCALAELAGSAEAALADPMQHLERAGREAAEYFGSGFDTRRTLPDQR</sequence>
<keyword evidence="6" id="KW-1185">Reference proteome</keyword>
<gene>
    <name evidence="5" type="ORF">E3N84_03925</name>
</gene>
<protein>
    <submittedName>
        <fullName evidence="5">Glycerate kinase</fullName>
    </submittedName>
</protein>
<evidence type="ECO:0000256" key="3">
    <source>
        <dbReference type="ARBA" id="ARBA00022777"/>
    </source>
</evidence>
<evidence type="ECO:0000256" key="2">
    <source>
        <dbReference type="ARBA" id="ARBA00022679"/>
    </source>
</evidence>
<dbReference type="Gene3D" id="3.90.1510.10">
    <property type="entry name" value="Glycerate kinase, domain 2"/>
    <property type="match status" value="1"/>
</dbReference>
<accession>A0A4R8V9S2</accession>
<comment type="caution">
    <text evidence="5">The sequence shown here is derived from an EMBL/GenBank/DDBJ whole genome shotgun (WGS) entry which is preliminary data.</text>
</comment>
<dbReference type="NCBIfam" id="TIGR00045">
    <property type="entry name" value="glycerate kinase"/>
    <property type="match status" value="1"/>
</dbReference>